<proteinExistence type="inferred from homology"/>
<protein>
    <recommendedName>
        <fullName evidence="5">Tyr recombinase domain-containing protein</fullName>
    </recommendedName>
</protein>
<sequence length="366" mass="39983">MSVHDLWDGLPKAEIARRRQKNAVRWQRRWRGPDINPTTGRLAQHKQSYSDNQKPQALLDEAAQIQSPHQQGTRSSSVTVGTLLDRHLAAKADRAPKTIEADEYHASVVRDTFGDRVLSTIDATEIEIWSQRAEPAASSRKKQLELLRAAIKRGVRDNLVGVDVTEGLVVSLRHTERPYWSSQELRAVVDAASSDFDATMFRVLGFLGLRENEMRTLRVGDLVGNQLTVRDSKTRAGIRTLPVPASVLPSLVELAGSRPKADWLFVSPRRPGNAVSKGYANAALTRAVGGANAIRIDPIRRLSAHGLRHTFAAIALSEAGGNLLSVSRALGHARPSITLDRYGHLAPAGLEPLMALVDAFAVPKAA</sequence>
<gene>
    <name evidence="6" type="ORF">GY24_04085</name>
</gene>
<evidence type="ECO:0000256" key="4">
    <source>
        <dbReference type="SAM" id="MobiDB-lite"/>
    </source>
</evidence>
<keyword evidence="7" id="KW-1185">Reference proteome</keyword>
<dbReference type="PANTHER" id="PTHR30349">
    <property type="entry name" value="PHAGE INTEGRASE-RELATED"/>
    <property type="match status" value="1"/>
</dbReference>
<dbReference type="InterPro" id="IPR011010">
    <property type="entry name" value="DNA_brk_join_enz"/>
</dbReference>
<dbReference type="InterPro" id="IPR010998">
    <property type="entry name" value="Integrase_recombinase_N"/>
</dbReference>
<evidence type="ECO:0000256" key="2">
    <source>
        <dbReference type="ARBA" id="ARBA00023125"/>
    </source>
</evidence>
<organism evidence="6 7">
    <name type="scientific">Microterricola pindariensis</name>
    <dbReference type="NCBI Taxonomy" id="478010"/>
    <lineage>
        <taxon>Bacteria</taxon>
        <taxon>Bacillati</taxon>
        <taxon>Actinomycetota</taxon>
        <taxon>Actinomycetes</taxon>
        <taxon>Micrococcales</taxon>
        <taxon>Microbacteriaceae</taxon>
        <taxon>Microterricola</taxon>
    </lineage>
</organism>
<feature type="compositionally biased region" description="Polar residues" evidence="4">
    <location>
        <begin position="36"/>
        <end position="54"/>
    </location>
</feature>
<dbReference type="Gene3D" id="1.10.150.130">
    <property type="match status" value="1"/>
</dbReference>
<keyword evidence="2" id="KW-0238">DNA-binding</keyword>
<accession>A0ABX5AZP6</accession>
<comment type="caution">
    <text evidence="6">The sequence shown here is derived from an EMBL/GenBank/DDBJ whole genome shotgun (WGS) entry which is preliminary data.</text>
</comment>
<dbReference type="Pfam" id="PF00589">
    <property type="entry name" value="Phage_integrase"/>
    <property type="match status" value="1"/>
</dbReference>
<dbReference type="EMBL" id="MPZN01000008">
    <property type="protein sequence ID" value="PPL19804.1"/>
    <property type="molecule type" value="Genomic_DNA"/>
</dbReference>
<evidence type="ECO:0000256" key="3">
    <source>
        <dbReference type="ARBA" id="ARBA00023172"/>
    </source>
</evidence>
<evidence type="ECO:0000313" key="7">
    <source>
        <dbReference type="Proteomes" id="UP000237755"/>
    </source>
</evidence>
<evidence type="ECO:0000313" key="6">
    <source>
        <dbReference type="EMBL" id="PPL19804.1"/>
    </source>
</evidence>
<comment type="similarity">
    <text evidence="1">Belongs to the 'phage' integrase family.</text>
</comment>
<dbReference type="PROSITE" id="PS51898">
    <property type="entry name" value="TYR_RECOMBINASE"/>
    <property type="match status" value="1"/>
</dbReference>
<dbReference type="InterPro" id="IPR013762">
    <property type="entry name" value="Integrase-like_cat_sf"/>
</dbReference>
<dbReference type="Gene3D" id="1.10.443.10">
    <property type="entry name" value="Intergrase catalytic core"/>
    <property type="match status" value="1"/>
</dbReference>
<keyword evidence="3" id="KW-0233">DNA recombination</keyword>
<feature type="region of interest" description="Disordered" evidence="4">
    <location>
        <begin position="30"/>
        <end position="54"/>
    </location>
</feature>
<dbReference type="InterPro" id="IPR050090">
    <property type="entry name" value="Tyrosine_recombinase_XerCD"/>
</dbReference>
<dbReference type="PANTHER" id="PTHR30349:SF64">
    <property type="entry name" value="PROPHAGE INTEGRASE INTD-RELATED"/>
    <property type="match status" value="1"/>
</dbReference>
<dbReference type="InterPro" id="IPR002104">
    <property type="entry name" value="Integrase_catalytic"/>
</dbReference>
<evidence type="ECO:0000259" key="5">
    <source>
        <dbReference type="PROSITE" id="PS51898"/>
    </source>
</evidence>
<dbReference type="SUPFAM" id="SSF56349">
    <property type="entry name" value="DNA breaking-rejoining enzymes"/>
    <property type="match status" value="1"/>
</dbReference>
<feature type="domain" description="Tyr recombinase" evidence="5">
    <location>
        <begin position="175"/>
        <end position="355"/>
    </location>
</feature>
<reference evidence="6 7" key="1">
    <citation type="journal article" date="2008" name="Int. J. Syst. Evol. Microbiol.">
        <title>Leifsonia pindariensis sp. nov., isolated from the Pindari glacier of the Indian Himalayas, and emended description of the genus Leifsonia.</title>
        <authorList>
            <person name="Reddy G.S."/>
            <person name="Prabagaran S.R."/>
            <person name="Shivaji S."/>
        </authorList>
    </citation>
    <scope>NUCLEOTIDE SEQUENCE [LARGE SCALE GENOMIC DNA]</scope>
    <source>
        <strain evidence="6 7">PON 10</strain>
    </source>
</reference>
<dbReference type="RefSeq" id="WP_104474492.1">
    <property type="nucleotide sequence ID" value="NZ_MPZN01000008.1"/>
</dbReference>
<name>A0ABX5AZP6_9MICO</name>
<dbReference type="CDD" id="cd00397">
    <property type="entry name" value="DNA_BRE_C"/>
    <property type="match status" value="1"/>
</dbReference>
<dbReference type="Proteomes" id="UP000237755">
    <property type="component" value="Unassembled WGS sequence"/>
</dbReference>
<evidence type="ECO:0000256" key="1">
    <source>
        <dbReference type="ARBA" id="ARBA00008857"/>
    </source>
</evidence>